<dbReference type="Proteomes" id="UP001500200">
    <property type="component" value="Unassembled WGS sequence"/>
</dbReference>
<keyword evidence="2" id="KW-1185">Reference proteome</keyword>
<accession>A0ABP9SJ10</accession>
<evidence type="ECO:0000313" key="2">
    <source>
        <dbReference type="Proteomes" id="UP001500200"/>
    </source>
</evidence>
<name>A0ABP9SJ10_9MICC</name>
<organism evidence="1 2">
    <name type="scientific">Arthrobacter gyeryongensis</name>
    <dbReference type="NCBI Taxonomy" id="1650592"/>
    <lineage>
        <taxon>Bacteria</taxon>
        <taxon>Bacillati</taxon>
        <taxon>Actinomycetota</taxon>
        <taxon>Actinomycetes</taxon>
        <taxon>Micrococcales</taxon>
        <taxon>Micrococcaceae</taxon>
        <taxon>Arthrobacter</taxon>
    </lineage>
</organism>
<proteinExistence type="predicted"/>
<reference evidence="2" key="1">
    <citation type="journal article" date="2019" name="Int. J. Syst. Evol. Microbiol.">
        <title>The Global Catalogue of Microorganisms (GCM) 10K type strain sequencing project: providing services to taxonomists for standard genome sequencing and annotation.</title>
        <authorList>
            <consortium name="The Broad Institute Genomics Platform"/>
            <consortium name="The Broad Institute Genome Sequencing Center for Infectious Disease"/>
            <person name="Wu L."/>
            <person name="Ma J."/>
        </authorList>
    </citation>
    <scope>NUCLEOTIDE SEQUENCE [LARGE SCALE GENOMIC DNA]</scope>
    <source>
        <strain evidence="2">JCM 18514</strain>
    </source>
</reference>
<sequence>MAKSIITVKIEDRASRDRQLEHATLLLREEATRCGILVTRVDFTTFIVTLSPGIPYGLTHEIDMM</sequence>
<evidence type="ECO:0000313" key="1">
    <source>
        <dbReference type="EMBL" id="GAA5197276.1"/>
    </source>
</evidence>
<gene>
    <name evidence="1" type="ORF">GCM10023346_31550</name>
</gene>
<evidence type="ECO:0008006" key="3">
    <source>
        <dbReference type="Google" id="ProtNLM"/>
    </source>
</evidence>
<protein>
    <recommendedName>
        <fullName evidence="3">4-oxalocrotonate tautomerase</fullName>
    </recommendedName>
</protein>
<dbReference type="EMBL" id="BAABKK010000023">
    <property type="protein sequence ID" value="GAA5197276.1"/>
    <property type="molecule type" value="Genomic_DNA"/>
</dbReference>
<comment type="caution">
    <text evidence="1">The sequence shown here is derived from an EMBL/GenBank/DDBJ whole genome shotgun (WGS) entry which is preliminary data.</text>
</comment>